<dbReference type="AlphaFoldDB" id="A0A8J9WCK8"/>
<accession>A0A8J9WCK8</accession>
<keyword evidence="3" id="KW-1185">Reference proteome</keyword>
<proteinExistence type="predicted"/>
<name>A0A8J9WCK8_BRALA</name>
<reference evidence="2" key="1">
    <citation type="submission" date="2022-01" db="EMBL/GenBank/DDBJ databases">
        <authorList>
            <person name="Braso-Vives M."/>
        </authorList>
    </citation>
    <scope>NUCLEOTIDE SEQUENCE</scope>
</reference>
<feature type="region of interest" description="Disordered" evidence="1">
    <location>
        <begin position="27"/>
        <end position="49"/>
    </location>
</feature>
<sequence length="125" mass="14057">MSYQFASRIVRVFVGFESWAGKQQSPTAQRAKLAKEPDTPDTCCYGESQKPESVTENMYSFFKTLTKEKFLAGVPTVCSGLKCLLSQRHVSGKILDAGLTYIPMATTNPVRRKQWVQTWNSINGR</sequence>
<evidence type="ECO:0000313" key="2">
    <source>
        <dbReference type="EMBL" id="CAH1230057.1"/>
    </source>
</evidence>
<dbReference type="Proteomes" id="UP000838412">
    <property type="component" value="Chromosome 1"/>
</dbReference>
<dbReference type="EMBL" id="OV696686">
    <property type="protein sequence ID" value="CAH1230057.1"/>
    <property type="molecule type" value="Genomic_DNA"/>
</dbReference>
<evidence type="ECO:0000256" key="1">
    <source>
        <dbReference type="SAM" id="MobiDB-lite"/>
    </source>
</evidence>
<gene>
    <name evidence="2" type="primary">Hypp282</name>
    <name evidence="2" type="ORF">BLAG_LOCUS974</name>
</gene>
<protein>
    <submittedName>
        <fullName evidence="2">Hypp282 protein</fullName>
    </submittedName>
</protein>
<organism evidence="2 3">
    <name type="scientific">Branchiostoma lanceolatum</name>
    <name type="common">Common lancelet</name>
    <name type="synonym">Amphioxus lanceolatum</name>
    <dbReference type="NCBI Taxonomy" id="7740"/>
    <lineage>
        <taxon>Eukaryota</taxon>
        <taxon>Metazoa</taxon>
        <taxon>Chordata</taxon>
        <taxon>Cephalochordata</taxon>
        <taxon>Leptocardii</taxon>
        <taxon>Amphioxiformes</taxon>
        <taxon>Branchiostomatidae</taxon>
        <taxon>Branchiostoma</taxon>
    </lineage>
</organism>
<evidence type="ECO:0000313" key="3">
    <source>
        <dbReference type="Proteomes" id="UP000838412"/>
    </source>
</evidence>
<dbReference type="OrthoDB" id="10305456at2759"/>